<sequence length="52" mass="5739">MAKAALNTAMETGRAEELLMSYLRLLLTKWSSYSLNGKGSLSYTSLCSFTID</sequence>
<evidence type="ECO:0000313" key="1">
    <source>
        <dbReference type="EMBL" id="JAH48878.1"/>
    </source>
</evidence>
<protein>
    <submittedName>
        <fullName evidence="1">Uncharacterized protein</fullName>
    </submittedName>
</protein>
<dbReference type="EMBL" id="GBXM01059699">
    <property type="protein sequence ID" value="JAH48878.1"/>
    <property type="molecule type" value="Transcribed_RNA"/>
</dbReference>
<name>A0A0E9T807_ANGAN</name>
<accession>A0A0E9T807</accession>
<reference evidence="1" key="1">
    <citation type="submission" date="2014-11" db="EMBL/GenBank/DDBJ databases">
        <authorList>
            <person name="Amaro Gonzalez C."/>
        </authorList>
    </citation>
    <scope>NUCLEOTIDE SEQUENCE</scope>
</reference>
<dbReference type="AlphaFoldDB" id="A0A0E9T807"/>
<organism evidence="1">
    <name type="scientific">Anguilla anguilla</name>
    <name type="common">European freshwater eel</name>
    <name type="synonym">Muraena anguilla</name>
    <dbReference type="NCBI Taxonomy" id="7936"/>
    <lineage>
        <taxon>Eukaryota</taxon>
        <taxon>Metazoa</taxon>
        <taxon>Chordata</taxon>
        <taxon>Craniata</taxon>
        <taxon>Vertebrata</taxon>
        <taxon>Euteleostomi</taxon>
        <taxon>Actinopterygii</taxon>
        <taxon>Neopterygii</taxon>
        <taxon>Teleostei</taxon>
        <taxon>Anguilliformes</taxon>
        <taxon>Anguillidae</taxon>
        <taxon>Anguilla</taxon>
    </lineage>
</organism>
<reference evidence="1" key="2">
    <citation type="journal article" date="2015" name="Fish Shellfish Immunol.">
        <title>Early steps in the European eel (Anguilla anguilla)-Vibrio vulnificus interaction in the gills: Role of the RtxA13 toxin.</title>
        <authorList>
            <person name="Callol A."/>
            <person name="Pajuelo D."/>
            <person name="Ebbesson L."/>
            <person name="Teles M."/>
            <person name="MacKenzie S."/>
            <person name="Amaro C."/>
        </authorList>
    </citation>
    <scope>NUCLEOTIDE SEQUENCE</scope>
</reference>
<proteinExistence type="predicted"/>